<accession>A0A150GHS0</accession>
<feature type="compositionally biased region" description="Basic and acidic residues" evidence="5">
    <location>
        <begin position="393"/>
        <end position="406"/>
    </location>
</feature>
<feature type="compositionally biased region" description="Pro residues" evidence="5">
    <location>
        <begin position="225"/>
        <end position="234"/>
    </location>
</feature>
<dbReference type="PANTHER" id="PTHR11040:SF209">
    <property type="entry name" value="ZIP ZINC TRANSPORTER"/>
    <property type="match status" value="1"/>
</dbReference>
<comment type="subcellular location">
    <subcellularLocation>
        <location evidence="1">Membrane</location>
        <topology evidence="1">Multi-pass membrane protein</topology>
    </subcellularLocation>
</comment>
<feature type="compositionally biased region" description="Basic residues" evidence="5">
    <location>
        <begin position="354"/>
        <end position="364"/>
    </location>
</feature>
<dbReference type="PANTHER" id="PTHR11040">
    <property type="entry name" value="ZINC/IRON TRANSPORTER"/>
    <property type="match status" value="1"/>
</dbReference>
<feature type="transmembrane region" description="Helical" evidence="6">
    <location>
        <begin position="598"/>
        <end position="621"/>
    </location>
</feature>
<feature type="transmembrane region" description="Helical" evidence="6">
    <location>
        <begin position="92"/>
        <end position="109"/>
    </location>
</feature>
<evidence type="ECO:0000256" key="3">
    <source>
        <dbReference type="ARBA" id="ARBA00022989"/>
    </source>
</evidence>
<sequence length="667" mass="71029">MQPLGQGPLHDYDDDSATLSLKGWAALVLLLEAAAGMYLPLLLQRLRSPQWWLSLLNCFSGGIFLAAGIIHLLPHCAEAQEALGPIGPHGDYPLYLVLVVVGYCVVFYVERVLFDVHGEGHTHCQHSNVFSHSSYYQAISHRSYRPPRAPAAANAKALPCGTCGGALPALPAPPAHRHHAHHPHGHGTDHDHHHHHQLEHGSDSDSAKPGAGPVAAVNGLALLPPAAPLPPPSPRRAAARLHAADHTHIHHHHHSPHHGHDHHDHGHSHGHSSPRRQRRRSLLSQEDVVLAAPSSPPVCSASSLMLAAPPGGAAPDGGRPSGDGGGGDDESCHSEHTPRAVCVCVEEEAEAEARRRRQHQRASQHSHDGEAHGHHGLHHHDGPADHHHHHHHSQEPHGHTQGHGHDAAALLAPLLGASSPSAPGSPQPRHRLAGGAGARDDVDGHGSCSGGGGGDTTSGAGHTHSHCCHHHHHHHHAPLAHHADHNHHHNHHHGADAQQQHVIKPRFRFMHGVVLLMALALHTALECVALGLIDDRPQFLLLFAAIASHKAVSALALSSRFLKEGASMAQVTAYVGPFCLVAPLSILAGVYVGRVAPIARLVFSCFATGTFLYVGASEVIMEEFEGEMRADRRDISTRAARYLKFGAVLAAVGLVAASGLLPEPDHH</sequence>
<feature type="transmembrane region" description="Helical" evidence="6">
    <location>
        <begin position="20"/>
        <end position="39"/>
    </location>
</feature>
<dbReference type="Proteomes" id="UP000075714">
    <property type="component" value="Unassembled WGS sequence"/>
</dbReference>
<feature type="region of interest" description="Disordered" evidence="5">
    <location>
        <begin position="353"/>
        <end position="500"/>
    </location>
</feature>
<dbReference type="Pfam" id="PF02535">
    <property type="entry name" value="Zip"/>
    <property type="match status" value="2"/>
</dbReference>
<feature type="compositionally biased region" description="Basic and acidic residues" evidence="5">
    <location>
        <begin position="365"/>
        <end position="385"/>
    </location>
</feature>
<reference evidence="8" key="1">
    <citation type="journal article" date="2016" name="Nat. Commun.">
        <title>The Gonium pectorale genome demonstrates co-option of cell cycle regulation during the evolution of multicellularity.</title>
        <authorList>
            <person name="Hanschen E.R."/>
            <person name="Marriage T.N."/>
            <person name="Ferris P.J."/>
            <person name="Hamaji T."/>
            <person name="Toyoda A."/>
            <person name="Fujiyama A."/>
            <person name="Neme R."/>
            <person name="Noguchi H."/>
            <person name="Minakuchi Y."/>
            <person name="Suzuki M."/>
            <person name="Kawai-Toyooka H."/>
            <person name="Smith D.R."/>
            <person name="Sparks H."/>
            <person name="Anderson J."/>
            <person name="Bakaric R."/>
            <person name="Luria V."/>
            <person name="Karger A."/>
            <person name="Kirschner M.W."/>
            <person name="Durand P.M."/>
            <person name="Michod R.E."/>
            <person name="Nozaki H."/>
            <person name="Olson B.J."/>
        </authorList>
    </citation>
    <scope>NUCLEOTIDE SEQUENCE [LARGE SCALE GENOMIC DNA]</scope>
    <source>
        <strain evidence="8">NIES-2863</strain>
    </source>
</reference>
<evidence type="ECO:0000256" key="2">
    <source>
        <dbReference type="ARBA" id="ARBA00022692"/>
    </source>
</evidence>
<dbReference type="AlphaFoldDB" id="A0A150GHS0"/>
<evidence type="ECO:0000313" key="8">
    <source>
        <dbReference type="Proteomes" id="UP000075714"/>
    </source>
</evidence>
<feature type="transmembrane region" description="Helical" evidence="6">
    <location>
        <begin position="539"/>
        <end position="559"/>
    </location>
</feature>
<keyword evidence="3 6" id="KW-1133">Transmembrane helix</keyword>
<evidence type="ECO:0000256" key="6">
    <source>
        <dbReference type="SAM" id="Phobius"/>
    </source>
</evidence>
<name>A0A150GHS0_GONPE</name>
<evidence type="ECO:0000256" key="5">
    <source>
        <dbReference type="SAM" id="MobiDB-lite"/>
    </source>
</evidence>
<feature type="transmembrane region" description="Helical" evidence="6">
    <location>
        <begin position="51"/>
        <end position="72"/>
    </location>
</feature>
<dbReference type="OrthoDB" id="448280at2759"/>
<evidence type="ECO:0000313" key="7">
    <source>
        <dbReference type="EMBL" id="KXZ49333.1"/>
    </source>
</evidence>
<feature type="compositionally biased region" description="Low complexity" evidence="5">
    <location>
        <begin position="407"/>
        <end position="424"/>
    </location>
</feature>
<keyword evidence="8" id="KW-1185">Reference proteome</keyword>
<keyword evidence="2 6" id="KW-0812">Transmembrane</keyword>
<dbReference type="EMBL" id="LSYV01000023">
    <property type="protein sequence ID" value="KXZ49333.1"/>
    <property type="molecule type" value="Genomic_DNA"/>
</dbReference>
<feature type="compositionally biased region" description="Low complexity" evidence="5">
    <location>
        <begin position="282"/>
        <end position="318"/>
    </location>
</feature>
<feature type="transmembrane region" description="Helical" evidence="6">
    <location>
        <begin position="571"/>
        <end position="592"/>
    </location>
</feature>
<feature type="compositionally biased region" description="Low complexity" evidence="5">
    <location>
        <begin position="207"/>
        <end position="224"/>
    </location>
</feature>
<protein>
    <recommendedName>
        <fullName evidence="9">ZIP protein</fullName>
    </recommendedName>
</protein>
<dbReference type="GO" id="GO:0005385">
    <property type="term" value="F:zinc ion transmembrane transporter activity"/>
    <property type="evidence" value="ECO:0007669"/>
    <property type="project" value="TreeGrafter"/>
</dbReference>
<gene>
    <name evidence="7" type="ORF">GPECTOR_22g927</name>
</gene>
<proteinExistence type="predicted"/>
<evidence type="ECO:0000256" key="4">
    <source>
        <dbReference type="ARBA" id="ARBA00023136"/>
    </source>
</evidence>
<feature type="compositionally biased region" description="Basic residues" evidence="5">
    <location>
        <begin position="175"/>
        <end position="185"/>
    </location>
</feature>
<dbReference type="GO" id="GO:0016020">
    <property type="term" value="C:membrane"/>
    <property type="evidence" value="ECO:0007669"/>
    <property type="project" value="UniProtKB-SubCell"/>
</dbReference>
<feature type="compositionally biased region" description="Gly residues" evidence="5">
    <location>
        <begin position="447"/>
        <end position="456"/>
    </location>
</feature>
<keyword evidence="4 6" id="KW-0472">Membrane</keyword>
<comment type="caution">
    <text evidence="7">The sequence shown here is derived from an EMBL/GenBank/DDBJ whole genome shotgun (WGS) entry which is preliminary data.</text>
</comment>
<feature type="compositionally biased region" description="Basic residues" evidence="5">
    <location>
        <begin position="248"/>
        <end position="281"/>
    </location>
</feature>
<feature type="region of interest" description="Disordered" evidence="5">
    <location>
        <begin position="171"/>
        <end position="336"/>
    </location>
</feature>
<feature type="transmembrane region" description="Helical" evidence="6">
    <location>
        <begin position="642"/>
        <end position="661"/>
    </location>
</feature>
<evidence type="ECO:0008006" key="9">
    <source>
        <dbReference type="Google" id="ProtNLM"/>
    </source>
</evidence>
<organism evidence="7 8">
    <name type="scientific">Gonium pectorale</name>
    <name type="common">Green alga</name>
    <dbReference type="NCBI Taxonomy" id="33097"/>
    <lineage>
        <taxon>Eukaryota</taxon>
        <taxon>Viridiplantae</taxon>
        <taxon>Chlorophyta</taxon>
        <taxon>core chlorophytes</taxon>
        <taxon>Chlorophyceae</taxon>
        <taxon>CS clade</taxon>
        <taxon>Chlamydomonadales</taxon>
        <taxon>Volvocaceae</taxon>
        <taxon>Gonium</taxon>
    </lineage>
</organism>
<dbReference type="InterPro" id="IPR003689">
    <property type="entry name" value="ZIP"/>
</dbReference>
<evidence type="ECO:0000256" key="1">
    <source>
        <dbReference type="ARBA" id="ARBA00004141"/>
    </source>
</evidence>
<feature type="transmembrane region" description="Helical" evidence="6">
    <location>
        <begin position="513"/>
        <end position="533"/>
    </location>
</feature>
<feature type="compositionally biased region" description="Basic residues" evidence="5">
    <location>
        <begin position="463"/>
        <end position="492"/>
    </location>
</feature>